<comment type="caution">
    <text evidence="4">The sequence shown here is derived from an EMBL/GenBank/DDBJ whole genome shotgun (WGS) entry which is preliminary data.</text>
</comment>
<dbReference type="AlphaFoldDB" id="A0A9W8XCP5"/>
<accession>A0A9W8XCP5</accession>
<feature type="compositionally biased region" description="Basic residues" evidence="1">
    <location>
        <begin position="517"/>
        <end position="526"/>
    </location>
</feature>
<feature type="compositionally biased region" description="Basic and acidic residues" evidence="1">
    <location>
        <begin position="527"/>
        <end position="538"/>
    </location>
</feature>
<dbReference type="GeneID" id="80914244"/>
<evidence type="ECO:0000256" key="1">
    <source>
        <dbReference type="SAM" id="MobiDB-lite"/>
    </source>
</evidence>
<dbReference type="PANTHER" id="PTHR43662">
    <property type="match status" value="1"/>
</dbReference>
<feature type="compositionally biased region" description="Low complexity" evidence="1">
    <location>
        <begin position="427"/>
        <end position="449"/>
    </location>
</feature>
<name>A0A9W8XCP5_9PLEO</name>
<evidence type="ECO:0000313" key="5">
    <source>
        <dbReference type="Proteomes" id="UP001140513"/>
    </source>
</evidence>
<dbReference type="EMBL" id="JAPEUX010000008">
    <property type="protein sequence ID" value="KAJ4346782.1"/>
    <property type="molecule type" value="Genomic_DNA"/>
</dbReference>
<sequence length="538" mass="57486">MKSITTLSAAAAILSGTAEAFWRMECHSRSGLARIDPIVTPGKISSHAHAIHGGGNFGLSSSYEDLRASECTSCLATDDKSAYWTPALMFQHDNGTTQVVRQVGGMLAYYLLFSNEGEKIETFPEGFRMLTGDMNLRNFTGPVPDPEKSLWTDDDKTQILLGQKAIGMNCLNYKKDPEPSMYRHFLPDKQYLDDNCVDGVRAEIFFPSCWNGELDSDNHKSHVAFPDLVNGGTCPEGFEKRIPSLFFETIWQTYDFKGMPGTFMFANGDPTGYGYHGDFMNGWSTDILGNAIQQCTNPSGQLSDCPVFELQTEEEGSKCSFKMPEELDADNCEGPAPGLCGNVPIQFGPEYATGLLKPGETGSATAAPTTIATEDISAVPTLSYTTAKSAVTDEFGGGISVALDGQESLGADAPEPAPATPTPEAPAPVASSAAEAPAPETPVSQEAPAPTSPPADAPAPPAGNIVSTSVYTSAGTVYEVAIQQVEVTVTVSGPAPGEQTLAVEQPSPAILPRAPVHRRHSHHMHRRDREHGLLGRHV</sequence>
<proteinExistence type="predicted"/>
<feature type="region of interest" description="Disordered" evidence="1">
    <location>
        <begin position="408"/>
        <end position="463"/>
    </location>
</feature>
<feature type="compositionally biased region" description="Pro residues" evidence="1">
    <location>
        <begin position="415"/>
        <end position="426"/>
    </location>
</feature>
<feature type="domain" description="DUF1996" evidence="3">
    <location>
        <begin position="36"/>
        <end position="283"/>
    </location>
</feature>
<dbReference type="Proteomes" id="UP001140513">
    <property type="component" value="Unassembled WGS sequence"/>
</dbReference>
<protein>
    <recommendedName>
        <fullName evidence="3">DUF1996 domain-containing protein</fullName>
    </recommendedName>
</protein>
<feature type="compositionally biased region" description="Pro residues" evidence="1">
    <location>
        <begin position="450"/>
        <end position="461"/>
    </location>
</feature>
<feature type="chain" id="PRO_5040782615" description="DUF1996 domain-containing protein" evidence="2">
    <location>
        <begin position="21"/>
        <end position="538"/>
    </location>
</feature>
<evidence type="ECO:0000313" key="4">
    <source>
        <dbReference type="EMBL" id="KAJ4346782.1"/>
    </source>
</evidence>
<evidence type="ECO:0000256" key="2">
    <source>
        <dbReference type="SAM" id="SignalP"/>
    </source>
</evidence>
<dbReference type="Pfam" id="PF09362">
    <property type="entry name" value="DUF1996"/>
    <property type="match status" value="1"/>
</dbReference>
<gene>
    <name evidence="4" type="ORF">N0V89_010714</name>
</gene>
<dbReference type="OrthoDB" id="74764at2759"/>
<dbReference type="PANTHER" id="PTHR43662:SF7">
    <property type="entry name" value="DUF1996 DOMAIN-CONTAINING PROTEIN"/>
    <property type="match status" value="1"/>
</dbReference>
<keyword evidence="5" id="KW-1185">Reference proteome</keyword>
<dbReference type="RefSeq" id="XP_056066582.1">
    <property type="nucleotide sequence ID" value="XM_056219455.1"/>
</dbReference>
<evidence type="ECO:0000259" key="3">
    <source>
        <dbReference type="Pfam" id="PF09362"/>
    </source>
</evidence>
<dbReference type="InterPro" id="IPR018535">
    <property type="entry name" value="DUF1996"/>
</dbReference>
<feature type="signal peptide" evidence="2">
    <location>
        <begin position="1"/>
        <end position="20"/>
    </location>
</feature>
<keyword evidence="2" id="KW-0732">Signal</keyword>
<organism evidence="4 5">
    <name type="scientific">Didymosphaeria variabile</name>
    <dbReference type="NCBI Taxonomy" id="1932322"/>
    <lineage>
        <taxon>Eukaryota</taxon>
        <taxon>Fungi</taxon>
        <taxon>Dikarya</taxon>
        <taxon>Ascomycota</taxon>
        <taxon>Pezizomycotina</taxon>
        <taxon>Dothideomycetes</taxon>
        <taxon>Pleosporomycetidae</taxon>
        <taxon>Pleosporales</taxon>
        <taxon>Massarineae</taxon>
        <taxon>Didymosphaeriaceae</taxon>
        <taxon>Didymosphaeria</taxon>
    </lineage>
</organism>
<reference evidence="4" key="1">
    <citation type="submission" date="2022-10" db="EMBL/GenBank/DDBJ databases">
        <title>Tapping the CABI collections for fungal endophytes: first genome assemblies for Collariella, Neodidymelliopsis, Ascochyta clinopodiicola, Didymella pomorum, Didymosphaeria variabile, Neocosmospora piperis and Neocucurbitaria cava.</title>
        <authorList>
            <person name="Hill R."/>
        </authorList>
    </citation>
    <scope>NUCLEOTIDE SEQUENCE</scope>
    <source>
        <strain evidence="4">IMI 356815</strain>
    </source>
</reference>
<feature type="region of interest" description="Disordered" evidence="1">
    <location>
        <begin position="517"/>
        <end position="538"/>
    </location>
</feature>